<dbReference type="AlphaFoldDB" id="A0A9J5ZCI0"/>
<accession>A0A9J5ZCI0</accession>
<keyword evidence="3" id="KW-1185">Reference proteome</keyword>
<feature type="signal peptide" evidence="1">
    <location>
        <begin position="1"/>
        <end position="15"/>
    </location>
</feature>
<organism evidence="2 3">
    <name type="scientific">Solanum commersonii</name>
    <name type="common">Commerson's wild potato</name>
    <name type="synonym">Commerson's nightshade</name>
    <dbReference type="NCBI Taxonomy" id="4109"/>
    <lineage>
        <taxon>Eukaryota</taxon>
        <taxon>Viridiplantae</taxon>
        <taxon>Streptophyta</taxon>
        <taxon>Embryophyta</taxon>
        <taxon>Tracheophyta</taxon>
        <taxon>Spermatophyta</taxon>
        <taxon>Magnoliopsida</taxon>
        <taxon>eudicotyledons</taxon>
        <taxon>Gunneridae</taxon>
        <taxon>Pentapetalae</taxon>
        <taxon>asterids</taxon>
        <taxon>lamiids</taxon>
        <taxon>Solanales</taxon>
        <taxon>Solanaceae</taxon>
        <taxon>Solanoideae</taxon>
        <taxon>Solaneae</taxon>
        <taxon>Solanum</taxon>
    </lineage>
</organism>
<name>A0A9J5ZCI0_SOLCO</name>
<sequence>MGLCLHALLFGWVKSELPVFELTNVIFPMIERMTLFLRAKVVNWPNLAKLGEIWVSQGGFGIEFEMMGRK</sequence>
<protein>
    <submittedName>
        <fullName evidence="2">Uncharacterized protein</fullName>
    </submittedName>
</protein>
<gene>
    <name evidence="2" type="ORF">H5410_021948</name>
</gene>
<proteinExistence type="predicted"/>
<dbReference type="Proteomes" id="UP000824120">
    <property type="component" value="Chromosome 4"/>
</dbReference>
<evidence type="ECO:0000313" key="3">
    <source>
        <dbReference type="Proteomes" id="UP000824120"/>
    </source>
</evidence>
<keyword evidence="1" id="KW-0732">Signal</keyword>
<comment type="caution">
    <text evidence="2">The sequence shown here is derived from an EMBL/GenBank/DDBJ whole genome shotgun (WGS) entry which is preliminary data.</text>
</comment>
<evidence type="ECO:0000256" key="1">
    <source>
        <dbReference type="SAM" id="SignalP"/>
    </source>
</evidence>
<reference evidence="2 3" key="1">
    <citation type="submission" date="2020-09" db="EMBL/GenBank/DDBJ databases">
        <title>De no assembly of potato wild relative species, Solanum commersonii.</title>
        <authorList>
            <person name="Cho K."/>
        </authorList>
    </citation>
    <scope>NUCLEOTIDE SEQUENCE [LARGE SCALE GENOMIC DNA]</scope>
    <source>
        <strain evidence="2">LZ3.2</strain>
        <tissue evidence="2">Leaf</tissue>
    </source>
</reference>
<evidence type="ECO:0000313" key="2">
    <source>
        <dbReference type="EMBL" id="KAG5610667.1"/>
    </source>
</evidence>
<dbReference type="EMBL" id="JACXVP010000004">
    <property type="protein sequence ID" value="KAG5610667.1"/>
    <property type="molecule type" value="Genomic_DNA"/>
</dbReference>
<feature type="chain" id="PRO_5039952373" evidence="1">
    <location>
        <begin position="16"/>
        <end position="70"/>
    </location>
</feature>